<evidence type="ECO:0000259" key="3">
    <source>
        <dbReference type="PROSITE" id="PS50222"/>
    </source>
</evidence>
<reference evidence="5" key="1">
    <citation type="submission" date="2021-01" db="EMBL/GenBank/DDBJ databases">
        <authorList>
            <person name="Corre E."/>
            <person name="Pelletier E."/>
            <person name="Niang G."/>
            <person name="Scheremetjew M."/>
            <person name="Finn R."/>
            <person name="Kale V."/>
            <person name="Holt S."/>
            <person name="Cochrane G."/>
            <person name="Meng A."/>
            <person name="Brown T."/>
            <person name="Cohen L."/>
        </authorList>
    </citation>
    <scope>NUCLEOTIDE SEQUENCE</scope>
    <source>
        <strain evidence="5">CCMP1661</strain>
    </source>
</reference>
<dbReference type="Gene3D" id="3.40.50.1380">
    <property type="entry name" value="Methylglyoxal synthase-like domain"/>
    <property type="match status" value="1"/>
</dbReference>
<dbReference type="InterPro" id="IPR018148">
    <property type="entry name" value="Methylglyoxal_synth_AS"/>
</dbReference>
<dbReference type="SMART" id="SM00851">
    <property type="entry name" value="MGS"/>
    <property type="match status" value="1"/>
</dbReference>
<protein>
    <recommendedName>
        <fullName evidence="6">Calmodulin</fullName>
    </recommendedName>
</protein>
<evidence type="ECO:0000256" key="2">
    <source>
        <dbReference type="SAM" id="SignalP"/>
    </source>
</evidence>
<dbReference type="InterPro" id="IPR036914">
    <property type="entry name" value="MGS-like_dom_sf"/>
</dbReference>
<evidence type="ECO:0008006" key="6">
    <source>
        <dbReference type="Google" id="ProtNLM"/>
    </source>
</evidence>
<dbReference type="InterPro" id="IPR011992">
    <property type="entry name" value="EF-hand-dom_pair"/>
</dbReference>
<gene>
    <name evidence="5" type="ORF">FJAP1339_LOCUS8768</name>
</gene>
<dbReference type="AlphaFoldDB" id="A0A7S2V5L3"/>
<dbReference type="GO" id="GO:0005829">
    <property type="term" value="C:cytosol"/>
    <property type="evidence" value="ECO:0007669"/>
    <property type="project" value="TreeGrafter"/>
</dbReference>
<dbReference type="SMART" id="SM00054">
    <property type="entry name" value="EFh"/>
    <property type="match status" value="2"/>
</dbReference>
<dbReference type="SUPFAM" id="SSF52335">
    <property type="entry name" value="Methylglyoxal synthase-like"/>
    <property type="match status" value="1"/>
</dbReference>
<dbReference type="GO" id="GO:0005509">
    <property type="term" value="F:calcium ion binding"/>
    <property type="evidence" value="ECO:0007669"/>
    <property type="project" value="InterPro"/>
</dbReference>
<name>A0A7S2V5L3_9STRA</name>
<keyword evidence="1" id="KW-0106">Calcium</keyword>
<dbReference type="PROSITE" id="PS50222">
    <property type="entry name" value="EF_HAND_2"/>
    <property type="match status" value="1"/>
</dbReference>
<dbReference type="InterPro" id="IPR004363">
    <property type="entry name" value="Methylgl_synth"/>
</dbReference>
<dbReference type="InterPro" id="IPR011607">
    <property type="entry name" value="MGS-like_dom"/>
</dbReference>
<dbReference type="SUPFAM" id="SSF47473">
    <property type="entry name" value="EF-hand"/>
    <property type="match status" value="1"/>
</dbReference>
<dbReference type="Gene3D" id="1.10.238.10">
    <property type="entry name" value="EF-hand"/>
    <property type="match status" value="1"/>
</dbReference>
<feature type="signal peptide" evidence="2">
    <location>
        <begin position="1"/>
        <end position="22"/>
    </location>
</feature>
<dbReference type="CDD" id="cd01422">
    <property type="entry name" value="MGS"/>
    <property type="match status" value="1"/>
</dbReference>
<dbReference type="InterPro" id="IPR018247">
    <property type="entry name" value="EF_Hand_1_Ca_BS"/>
</dbReference>
<feature type="domain" description="MGS-like" evidence="4">
    <location>
        <begin position="162"/>
        <end position="335"/>
    </location>
</feature>
<dbReference type="Pfam" id="PF13499">
    <property type="entry name" value="EF-hand_7"/>
    <property type="match status" value="1"/>
</dbReference>
<dbReference type="PANTHER" id="PTHR30492:SF0">
    <property type="entry name" value="METHYLGLYOXAL SYNTHASE"/>
    <property type="match status" value="1"/>
</dbReference>
<feature type="domain" description="EF-hand" evidence="3">
    <location>
        <begin position="118"/>
        <end position="153"/>
    </location>
</feature>
<dbReference type="NCBIfam" id="NF003559">
    <property type="entry name" value="PRK05234.1"/>
    <property type="match status" value="1"/>
</dbReference>
<dbReference type="GO" id="GO:0008929">
    <property type="term" value="F:methylglyoxal synthase activity"/>
    <property type="evidence" value="ECO:0007669"/>
    <property type="project" value="InterPro"/>
</dbReference>
<proteinExistence type="inferred from homology"/>
<dbReference type="Pfam" id="PF02142">
    <property type="entry name" value="MGS"/>
    <property type="match status" value="1"/>
</dbReference>
<dbReference type="PANTHER" id="PTHR30492">
    <property type="entry name" value="METHYLGLYOXAL SYNTHASE"/>
    <property type="match status" value="1"/>
</dbReference>
<evidence type="ECO:0000256" key="1">
    <source>
        <dbReference type="ARBA" id="ARBA00022837"/>
    </source>
</evidence>
<sequence length="335" mass="36185">MATSKLVVASATILVILSGANAFQSFVPRSSSLTNGIHSISSRGLPQTFDRSRALLKMSQDDFGEGNTITSGMEAFAAAIIRHGIPVTTLIKMVEVDGNGSLNLDEFRSFCSEISVDLTEEEVESAFFSVDKDKSGSCSSDEFEALVKTSVDKVTHTEFSVGQVDDSREDTLLVALVAHNEMKPSMLNFVKEHLDFFRKVQIITTGSTGRALEQNLGLIINTKVSSGPLGGDQEVGASISNGQIGAVFFFRDPLSAHPHEPDIDALYRICDVHNCPVASNPASAKALVYSLESGGPNHGMLFKKREYFKSDSAVVTAYKNRQIAVINDLDEKAPK</sequence>
<evidence type="ECO:0000313" key="5">
    <source>
        <dbReference type="EMBL" id="CAD9868784.1"/>
    </source>
</evidence>
<dbReference type="EMBL" id="HBHR01017485">
    <property type="protein sequence ID" value="CAD9868784.1"/>
    <property type="molecule type" value="Transcribed_RNA"/>
</dbReference>
<dbReference type="InterPro" id="IPR002048">
    <property type="entry name" value="EF_hand_dom"/>
</dbReference>
<dbReference type="PROSITE" id="PS01335">
    <property type="entry name" value="METHYLGLYOXAL_SYNTH"/>
    <property type="match status" value="1"/>
</dbReference>
<keyword evidence="2" id="KW-0732">Signal</keyword>
<dbReference type="GO" id="GO:0019242">
    <property type="term" value="P:methylglyoxal biosynthetic process"/>
    <property type="evidence" value="ECO:0007669"/>
    <property type="project" value="InterPro"/>
</dbReference>
<dbReference type="PROSITE" id="PS51855">
    <property type="entry name" value="MGS"/>
    <property type="match status" value="1"/>
</dbReference>
<dbReference type="HAMAP" id="MF_00549">
    <property type="entry name" value="Methylglyoxal_synth"/>
    <property type="match status" value="1"/>
</dbReference>
<feature type="chain" id="PRO_5031354222" description="Calmodulin" evidence="2">
    <location>
        <begin position="23"/>
        <end position="335"/>
    </location>
</feature>
<evidence type="ECO:0000259" key="4">
    <source>
        <dbReference type="PROSITE" id="PS51855"/>
    </source>
</evidence>
<dbReference type="PROSITE" id="PS00018">
    <property type="entry name" value="EF_HAND_1"/>
    <property type="match status" value="1"/>
</dbReference>
<accession>A0A7S2V5L3</accession>
<dbReference type="CDD" id="cd00051">
    <property type="entry name" value="EFh"/>
    <property type="match status" value="1"/>
</dbReference>
<organism evidence="5">
    <name type="scientific">Fibrocapsa japonica</name>
    <dbReference type="NCBI Taxonomy" id="94617"/>
    <lineage>
        <taxon>Eukaryota</taxon>
        <taxon>Sar</taxon>
        <taxon>Stramenopiles</taxon>
        <taxon>Ochrophyta</taxon>
        <taxon>Raphidophyceae</taxon>
        <taxon>Chattonellales</taxon>
        <taxon>Chattonellaceae</taxon>
        <taxon>Fibrocapsa</taxon>
    </lineage>
</organism>